<organism evidence="3 4">
    <name type="scientific">Chaetomidium leptoderma</name>
    <dbReference type="NCBI Taxonomy" id="669021"/>
    <lineage>
        <taxon>Eukaryota</taxon>
        <taxon>Fungi</taxon>
        <taxon>Dikarya</taxon>
        <taxon>Ascomycota</taxon>
        <taxon>Pezizomycotina</taxon>
        <taxon>Sordariomycetes</taxon>
        <taxon>Sordariomycetidae</taxon>
        <taxon>Sordariales</taxon>
        <taxon>Chaetomiaceae</taxon>
        <taxon>Chaetomidium</taxon>
    </lineage>
</organism>
<proteinExistence type="predicted"/>
<reference evidence="3" key="1">
    <citation type="journal article" date="2023" name="Mol. Phylogenet. Evol.">
        <title>Genome-scale phylogeny and comparative genomics of the fungal order Sordariales.</title>
        <authorList>
            <person name="Hensen N."/>
            <person name="Bonometti L."/>
            <person name="Westerberg I."/>
            <person name="Brannstrom I.O."/>
            <person name="Guillou S."/>
            <person name="Cros-Aarteil S."/>
            <person name="Calhoun S."/>
            <person name="Haridas S."/>
            <person name="Kuo A."/>
            <person name="Mondo S."/>
            <person name="Pangilinan J."/>
            <person name="Riley R."/>
            <person name="LaButti K."/>
            <person name="Andreopoulos B."/>
            <person name="Lipzen A."/>
            <person name="Chen C."/>
            <person name="Yan M."/>
            <person name="Daum C."/>
            <person name="Ng V."/>
            <person name="Clum A."/>
            <person name="Steindorff A."/>
            <person name="Ohm R.A."/>
            <person name="Martin F."/>
            <person name="Silar P."/>
            <person name="Natvig D.O."/>
            <person name="Lalanne C."/>
            <person name="Gautier V."/>
            <person name="Ament-Velasquez S.L."/>
            <person name="Kruys A."/>
            <person name="Hutchinson M.I."/>
            <person name="Powell A.J."/>
            <person name="Barry K."/>
            <person name="Miller A.N."/>
            <person name="Grigoriev I.V."/>
            <person name="Debuchy R."/>
            <person name="Gladieux P."/>
            <person name="Hiltunen Thoren M."/>
            <person name="Johannesson H."/>
        </authorList>
    </citation>
    <scope>NUCLEOTIDE SEQUENCE</scope>
    <source>
        <strain evidence="3">CBS 538.74</strain>
    </source>
</reference>
<dbReference type="PANTHER" id="PTHR34883">
    <property type="entry name" value="SERINE-RICH PROTEIN, PUTATIVE-RELATED-RELATED"/>
    <property type="match status" value="1"/>
</dbReference>
<evidence type="ECO:0000313" key="4">
    <source>
        <dbReference type="Proteomes" id="UP001302745"/>
    </source>
</evidence>
<sequence length="193" mass="20314">MFTQHLLLLAAAALPLITAAPAAQPSTTTGTHASQTNTSPRTTHTVVAGRPGLRFDPENIFADPGSIIEFHFLPANHTVVEASFDAPCQPKDATSFFAGFFPVARPADGSAVQSGEVFQIEVKDDKPIWFYCAQDKGRHCQSGMVGAVNQRVDSGKTLEVFRAKAAGVLGPAGVQAQVQGGWRGANPNPLGGF</sequence>
<protein>
    <recommendedName>
        <fullName evidence="5">Extracellular serine-rich protein</fullName>
    </recommendedName>
</protein>
<keyword evidence="4" id="KW-1185">Reference proteome</keyword>
<dbReference type="EMBL" id="MU857044">
    <property type="protein sequence ID" value="KAK4150907.1"/>
    <property type="molecule type" value="Genomic_DNA"/>
</dbReference>
<evidence type="ECO:0008006" key="5">
    <source>
        <dbReference type="Google" id="ProtNLM"/>
    </source>
</evidence>
<dbReference type="CDD" id="cd00920">
    <property type="entry name" value="Cupredoxin"/>
    <property type="match status" value="1"/>
</dbReference>
<dbReference type="Proteomes" id="UP001302745">
    <property type="component" value="Unassembled WGS sequence"/>
</dbReference>
<feature type="compositionally biased region" description="Polar residues" evidence="1">
    <location>
        <begin position="32"/>
        <end position="44"/>
    </location>
</feature>
<dbReference type="PANTHER" id="PTHR34883:SF15">
    <property type="entry name" value="EXTRACELLULAR SERINE-RICH PROTEIN"/>
    <property type="match status" value="1"/>
</dbReference>
<evidence type="ECO:0000256" key="2">
    <source>
        <dbReference type="SAM" id="SignalP"/>
    </source>
</evidence>
<feature type="signal peptide" evidence="2">
    <location>
        <begin position="1"/>
        <end position="19"/>
    </location>
</feature>
<feature type="chain" id="PRO_5042820194" description="Extracellular serine-rich protein" evidence="2">
    <location>
        <begin position="20"/>
        <end position="193"/>
    </location>
</feature>
<evidence type="ECO:0000313" key="3">
    <source>
        <dbReference type="EMBL" id="KAK4150907.1"/>
    </source>
</evidence>
<comment type="caution">
    <text evidence="3">The sequence shown here is derived from an EMBL/GenBank/DDBJ whole genome shotgun (WGS) entry which is preliminary data.</text>
</comment>
<dbReference type="Gene3D" id="2.60.40.420">
    <property type="entry name" value="Cupredoxins - blue copper proteins"/>
    <property type="match status" value="1"/>
</dbReference>
<name>A0AAN6ZU10_9PEZI</name>
<reference evidence="3" key="2">
    <citation type="submission" date="2023-05" db="EMBL/GenBank/DDBJ databases">
        <authorList>
            <consortium name="Lawrence Berkeley National Laboratory"/>
            <person name="Steindorff A."/>
            <person name="Hensen N."/>
            <person name="Bonometti L."/>
            <person name="Westerberg I."/>
            <person name="Brannstrom I.O."/>
            <person name="Guillou S."/>
            <person name="Cros-Aarteil S."/>
            <person name="Calhoun S."/>
            <person name="Haridas S."/>
            <person name="Kuo A."/>
            <person name="Mondo S."/>
            <person name="Pangilinan J."/>
            <person name="Riley R."/>
            <person name="Labutti K."/>
            <person name="Andreopoulos B."/>
            <person name="Lipzen A."/>
            <person name="Chen C."/>
            <person name="Yanf M."/>
            <person name="Daum C."/>
            <person name="Ng V."/>
            <person name="Clum A."/>
            <person name="Ohm R."/>
            <person name="Martin F."/>
            <person name="Silar P."/>
            <person name="Natvig D."/>
            <person name="Lalanne C."/>
            <person name="Gautier V."/>
            <person name="Ament-Velasquez S.L."/>
            <person name="Kruys A."/>
            <person name="Hutchinson M.I."/>
            <person name="Powell A.J."/>
            <person name="Barry K."/>
            <person name="Miller A.N."/>
            <person name="Grigoriev I.V."/>
            <person name="Debuchy R."/>
            <person name="Gladieux P."/>
            <person name="Thoren M.H."/>
            <person name="Johannesson H."/>
        </authorList>
    </citation>
    <scope>NUCLEOTIDE SEQUENCE</scope>
    <source>
        <strain evidence="3">CBS 538.74</strain>
    </source>
</reference>
<evidence type="ECO:0000256" key="1">
    <source>
        <dbReference type="SAM" id="MobiDB-lite"/>
    </source>
</evidence>
<dbReference type="AlphaFoldDB" id="A0AAN6ZU10"/>
<dbReference type="InterPro" id="IPR052953">
    <property type="entry name" value="Ser-rich/MCO-related"/>
</dbReference>
<keyword evidence="2" id="KW-0732">Signal</keyword>
<gene>
    <name evidence="3" type="ORF">C8A00DRAFT_17620</name>
</gene>
<accession>A0AAN6ZU10</accession>
<feature type="region of interest" description="Disordered" evidence="1">
    <location>
        <begin position="23"/>
        <end position="44"/>
    </location>
</feature>
<dbReference type="SUPFAM" id="SSF49503">
    <property type="entry name" value="Cupredoxins"/>
    <property type="match status" value="1"/>
</dbReference>
<dbReference type="InterPro" id="IPR008972">
    <property type="entry name" value="Cupredoxin"/>
</dbReference>